<sequence>SKTLRLYQLLGLVNTLHRTSQPITKFLLFSVSLTFKITSNFL</sequence>
<dbReference type="EMBL" id="Z32658">
    <property type="protein sequence ID" value="CAA83578.1"/>
    <property type="molecule type" value="Genomic_DNA"/>
</dbReference>
<evidence type="ECO:0000313" key="1">
    <source>
        <dbReference type="EMBL" id="CAA83578.1"/>
    </source>
</evidence>
<accession>Q50353</accession>
<proteinExistence type="predicted"/>
<reference evidence="1" key="1">
    <citation type="journal article" date="1994" name="Mol. Microbiol.">
        <title>Identification and characterization of hitherto unknown Mycoplasma pneumoniae proteins.</title>
        <authorList>
            <person name="Proft T."/>
            <person name="Herrmann R."/>
        </authorList>
    </citation>
    <scope>NUCLEOTIDE SEQUENCE</scope>
    <source>
        <strain evidence="1">M129</strain>
    </source>
</reference>
<feature type="non-terminal residue" evidence="1">
    <location>
        <position position="42"/>
    </location>
</feature>
<dbReference type="PIR" id="S49071">
    <property type="entry name" value="S49071"/>
</dbReference>
<protein>
    <submittedName>
        <fullName evidence="1">85 kDa protein</fullName>
    </submittedName>
</protein>
<organism evidence="1">
    <name type="scientific">Mycoplasmoides pneumoniae</name>
    <name type="common">Mycoplasma pneumoniae</name>
    <dbReference type="NCBI Taxonomy" id="2104"/>
    <lineage>
        <taxon>Bacteria</taxon>
        <taxon>Bacillati</taxon>
        <taxon>Mycoplasmatota</taxon>
        <taxon>Mycoplasmoidales</taxon>
        <taxon>Mycoplasmoidaceae</taxon>
        <taxon>Mycoplasmoides</taxon>
    </lineage>
</organism>
<feature type="non-terminal residue" evidence="1">
    <location>
        <position position="1"/>
    </location>
</feature>
<name>Q50353_MYCPM</name>
<dbReference type="AlphaFoldDB" id="Q50353"/>